<keyword evidence="1" id="KW-0732">Signal</keyword>
<protein>
    <submittedName>
        <fullName evidence="2">Uncharacterized protein</fullName>
    </submittedName>
</protein>
<keyword evidence="3" id="KW-1185">Reference proteome</keyword>
<name>A0A9P8RSM2_9PEZI</name>
<feature type="signal peptide" evidence="1">
    <location>
        <begin position="1"/>
        <end position="20"/>
    </location>
</feature>
<evidence type="ECO:0000313" key="2">
    <source>
        <dbReference type="EMBL" id="KAH0563514.1"/>
    </source>
</evidence>
<feature type="chain" id="PRO_5040270047" evidence="1">
    <location>
        <begin position="21"/>
        <end position="143"/>
    </location>
</feature>
<dbReference type="AlphaFoldDB" id="A0A9P8RSM2"/>
<organism evidence="2 3">
    <name type="scientific">Trichoglossum hirsutum</name>
    <dbReference type="NCBI Taxonomy" id="265104"/>
    <lineage>
        <taxon>Eukaryota</taxon>
        <taxon>Fungi</taxon>
        <taxon>Dikarya</taxon>
        <taxon>Ascomycota</taxon>
        <taxon>Pezizomycotina</taxon>
        <taxon>Geoglossomycetes</taxon>
        <taxon>Geoglossales</taxon>
        <taxon>Geoglossaceae</taxon>
        <taxon>Trichoglossum</taxon>
    </lineage>
</organism>
<gene>
    <name evidence="2" type="ORF">GP486_001920</name>
</gene>
<proteinExistence type="predicted"/>
<dbReference type="EMBL" id="JAGHQM010000192">
    <property type="protein sequence ID" value="KAH0563514.1"/>
    <property type="molecule type" value="Genomic_DNA"/>
</dbReference>
<accession>A0A9P8RSM2</accession>
<reference evidence="2" key="1">
    <citation type="submission" date="2021-03" db="EMBL/GenBank/DDBJ databases">
        <title>Comparative genomics and phylogenomic investigation of the class Geoglossomycetes provide insights into ecological specialization and systematics.</title>
        <authorList>
            <person name="Melie T."/>
            <person name="Pirro S."/>
            <person name="Miller A.N."/>
            <person name="Quandt A."/>
        </authorList>
    </citation>
    <scope>NUCLEOTIDE SEQUENCE</scope>
    <source>
        <strain evidence="2">CAQ_001_2017</strain>
    </source>
</reference>
<evidence type="ECO:0000256" key="1">
    <source>
        <dbReference type="SAM" id="SignalP"/>
    </source>
</evidence>
<dbReference type="Proteomes" id="UP000750711">
    <property type="component" value="Unassembled WGS sequence"/>
</dbReference>
<sequence length="143" mass="16530">MIIICLRKLLVWLFTLSTESRVEKLLPAEKAAAVVEVKGVDRWSNPSGPALPNRIRDRFSSHRWGLDIGRLYLKEESDSVSEFRPVQLTNDVWSKLRATIPRGRVLMMLETCNTTDRTLIIELDYFLSDLPETSEIFEDEFLC</sequence>
<evidence type="ECO:0000313" key="3">
    <source>
        <dbReference type="Proteomes" id="UP000750711"/>
    </source>
</evidence>
<comment type="caution">
    <text evidence="2">The sequence shown here is derived from an EMBL/GenBank/DDBJ whole genome shotgun (WGS) entry which is preliminary data.</text>
</comment>